<feature type="region of interest" description="Disordered" evidence="1">
    <location>
        <begin position="131"/>
        <end position="197"/>
    </location>
</feature>
<sequence>MLAAPGRSVAVGHKSQRNLMWENYGLEGGGSARRSSGPLESSPAGSAAMPTPGRPSGLPSTDTVRSSGAEDARTSQPSALGASTSAGDGADGLVLPSQVLSRRDAHANEPGEDASAKTLKLSEVLEKYRALLGPKEGRTPNQQEAKRTGVAGNKEVPAVQEALPTKKRPIPAPAQEMEGQPPAKKGPRATYGLKGGQKQRLWEKQKLWDIEDFLDVREAGGALIFSVRWAVSDVPLKDVCGEEALKRCQELAVERFGKDAWEGHAAAFAEGRRFLALGKSQESTPAAGS</sequence>
<evidence type="ECO:0000313" key="2">
    <source>
        <dbReference type="EMBL" id="KAJ9131640.1"/>
    </source>
</evidence>
<organism evidence="2 3">
    <name type="scientific">Pleurostoma richardsiae</name>
    <dbReference type="NCBI Taxonomy" id="41990"/>
    <lineage>
        <taxon>Eukaryota</taxon>
        <taxon>Fungi</taxon>
        <taxon>Dikarya</taxon>
        <taxon>Ascomycota</taxon>
        <taxon>Pezizomycotina</taxon>
        <taxon>Sordariomycetes</taxon>
        <taxon>Sordariomycetidae</taxon>
        <taxon>Calosphaeriales</taxon>
        <taxon>Pleurostomataceae</taxon>
        <taxon>Pleurostoma</taxon>
    </lineage>
</organism>
<feature type="compositionally biased region" description="Low complexity" evidence="1">
    <location>
        <begin position="78"/>
        <end position="93"/>
    </location>
</feature>
<name>A0AA38R9S3_9PEZI</name>
<feature type="region of interest" description="Disordered" evidence="1">
    <location>
        <begin position="24"/>
        <end position="119"/>
    </location>
</feature>
<keyword evidence="3" id="KW-1185">Reference proteome</keyword>
<evidence type="ECO:0000313" key="3">
    <source>
        <dbReference type="Proteomes" id="UP001174694"/>
    </source>
</evidence>
<reference evidence="2" key="1">
    <citation type="submission" date="2022-07" db="EMBL/GenBank/DDBJ databases">
        <title>Fungi with potential for degradation of polypropylene.</title>
        <authorList>
            <person name="Gostincar C."/>
        </authorList>
    </citation>
    <scope>NUCLEOTIDE SEQUENCE</scope>
    <source>
        <strain evidence="2">EXF-13308</strain>
    </source>
</reference>
<accession>A0AA38R9S3</accession>
<gene>
    <name evidence="2" type="ORF">NKR23_g11640</name>
</gene>
<proteinExistence type="predicted"/>
<protein>
    <submittedName>
        <fullName evidence="2">Uncharacterized protein</fullName>
    </submittedName>
</protein>
<comment type="caution">
    <text evidence="2">The sequence shown here is derived from an EMBL/GenBank/DDBJ whole genome shotgun (WGS) entry which is preliminary data.</text>
</comment>
<dbReference type="EMBL" id="JANBVO010000066">
    <property type="protein sequence ID" value="KAJ9131640.1"/>
    <property type="molecule type" value="Genomic_DNA"/>
</dbReference>
<evidence type="ECO:0000256" key="1">
    <source>
        <dbReference type="SAM" id="MobiDB-lite"/>
    </source>
</evidence>
<dbReference type="AlphaFoldDB" id="A0AA38R9S3"/>
<dbReference type="Proteomes" id="UP001174694">
    <property type="component" value="Unassembled WGS sequence"/>
</dbReference>